<reference evidence="4" key="1">
    <citation type="submission" date="2022-11" db="UniProtKB">
        <authorList>
            <consortium name="WormBaseParasite"/>
        </authorList>
    </citation>
    <scope>IDENTIFICATION</scope>
</reference>
<feature type="domain" description="Treslin STD" evidence="2">
    <location>
        <begin position="174"/>
        <end position="324"/>
    </location>
</feature>
<feature type="compositionally biased region" description="Low complexity" evidence="1">
    <location>
        <begin position="531"/>
        <end position="546"/>
    </location>
</feature>
<feature type="region of interest" description="Disordered" evidence="1">
    <location>
        <begin position="528"/>
        <end position="559"/>
    </location>
</feature>
<keyword evidence="3" id="KW-1185">Reference proteome</keyword>
<dbReference type="Pfam" id="PF21855">
    <property type="entry name" value="Treslin_STD"/>
    <property type="match status" value="1"/>
</dbReference>
<evidence type="ECO:0000259" key="2">
    <source>
        <dbReference type="Pfam" id="PF21855"/>
    </source>
</evidence>
<feature type="region of interest" description="Disordered" evidence="1">
    <location>
        <begin position="89"/>
        <end position="109"/>
    </location>
</feature>
<organism evidence="3 4">
    <name type="scientific">Parascaris univalens</name>
    <name type="common">Nematode worm</name>
    <dbReference type="NCBI Taxonomy" id="6257"/>
    <lineage>
        <taxon>Eukaryota</taxon>
        <taxon>Metazoa</taxon>
        <taxon>Ecdysozoa</taxon>
        <taxon>Nematoda</taxon>
        <taxon>Chromadorea</taxon>
        <taxon>Rhabditida</taxon>
        <taxon>Spirurina</taxon>
        <taxon>Ascaridomorpha</taxon>
        <taxon>Ascaridoidea</taxon>
        <taxon>Ascarididae</taxon>
        <taxon>Parascaris</taxon>
    </lineage>
</organism>
<feature type="compositionally biased region" description="Basic and acidic residues" evidence="1">
    <location>
        <begin position="458"/>
        <end position="467"/>
    </location>
</feature>
<feature type="compositionally biased region" description="Basic residues" evidence="1">
    <location>
        <begin position="401"/>
        <end position="411"/>
    </location>
</feature>
<feature type="compositionally biased region" description="Basic and acidic residues" evidence="1">
    <location>
        <begin position="419"/>
        <end position="436"/>
    </location>
</feature>
<evidence type="ECO:0000313" key="4">
    <source>
        <dbReference type="WBParaSite" id="PgR005X_g121_t01"/>
    </source>
</evidence>
<dbReference type="AlphaFoldDB" id="A0A915AGD5"/>
<name>A0A915AGD5_PARUN</name>
<feature type="region of interest" description="Disordered" evidence="1">
    <location>
        <begin position="399"/>
        <end position="484"/>
    </location>
</feature>
<dbReference type="InterPro" id="IPR053920">
    <property type="entry name" value="Treslin_STD"/>
</dbReference>
<evidence type="ECO:0000256" key="1">
    <source>
        <dbReference type="SAM" id="MobiDB-lite"/>
    </source>
</evidence>
<accession>A0A915AGD5</accession>
<sequence>FLDSACCLQVCRNANDVRESELGEHPMESHTSNFEEVAFALFQALNPGKKLCRDQVPYKQLRGLIGELVGDHRPQNVPLMHETLVHKGSSSMVNGEEKNGSSTVDVSDDSSSRVSFEESVCSRSKGMLRGMTASRKGISTSKVPKHARTMLQIRARRRNASYTPRYTSFECTEEELRAGFSSFYEKMLDGCSTSTECYHVLINSLNNFFTHNTWTNNVNKLVNEFMQDSVLMSCAELGAKYDCCGESRDGERRLREYELMALIEIYLLNENCASAVENSDVLNKLRFIYFAGDVQRLRDFLDETISDQFAHIKPQVVARIYEELCMKVPFDLQNYTNDESKYSAEDFELKNAAVLQRRASQTVILDRLINGDDSDASMICSTNGTSSEVDRKFNMAERSFRRSHKAHKHSTQRTPSKMCKNECWESPNEPKAERHSFVRRSFSVPETPGFRMKKKRPHPDSTTRNDKNPVVPQTPISKMSRYASARRLRPLSAVLKKSEEHLATTDKASSSGVALLVKCAKKKSSSQLNISPSSFLPSPLQQSPPSCASRPPTRSQSGNVVKINLQQKFARCNPEMNGNELAILSQPSSPCVKGKSEFTLEKGVVERYRRRLDNIRHSARKTDKNEIFYGRCTSRRNLFDEEDGVEGSSGVLTRSSSCATLQKNRSGRSVHTSCVYMAHALLNVHNMEPLSPCKAPKQSPFKLHRLVRPASKSDRRRLSKLRIRIQRERIGMPATIVNSRTVGDSPQSPSEP</sequence>
<proteinExistence type="predicted"/>
<evidence type="ECO:0000313" key="3">
    <source>
        <dbReference type="Proteomes" id="UP000887569"/>
    </source>
</evidence>
<dbReference type="WBParaSite" id="PgR005X_g121_t01">
    <property type="protein sequence ID" value="PgR005X_g121_t01"/>
    <property type="gene ID" value="PgR005X_g121"/>
</dbReference>
<dbReference type="Proteomes" id="UP000887569">
    <property type="component" value="Unplaced"/>
</dbReference>
<protein>
    <submittedName>
        <fullName evidence="4">Treslin N-terminal domain-containing protein</fullName>
    </submittedName>
</protein>